<evidence type="ECO:0000313" key="3">
    <source>
        <dbReference type="EMBL" id="MBR8128385.1"/>
    </source>
</evidence>
<dbReference type="AlphaFoldDB" id="A0AA41E4N5"/>
<dbReference type="InterPro" id="IPR036291">
    <property type="entry name" value="NAD(P)-bd_dom_sf"/>
</dbReference>
<dbReference type="Proteomes" id="UP000682266">
    <property type="component" value="Unassembled WGS sequence"/>
</dbReference>
<dbReference type="PANTHER" id="PTHR42760">
    <property type="entry name" value="SHORT-CHAIN DEHYDROGENASES/REDUCTASES FAMILY MEMBER"/>
    <property type="match status" value="1"/>
</dbReference>
<gene>
    <name evidence="3" type="ORF">KDW93_05235</name>
</gene>
<dbReference type="InterPro" id="IPR057326">
    <property type="entry name" value="KR_dom"/>
</dbReference>
<dbReference type="RefSeq" id="WP_105787954.1">
    <property type="nucleotide sequence ID" value="NZ_CADERF010000006.1"/>
</dbReference>
<dbReference type="InterPro" id="IPR002347">
    <property type="entry name" value="SDR_fam"/>
</dbReference>
<organism evidence="3 4">
    <name type="scientific">Burkholderia ambifaria</name>
    <dbReference type="NCBI Taxonomy" id="152480"/>
    <lineage>
        <taxon>Bacteria</taxon>
        <taxon>Pseudomonadati</taxon>
        <taxon>Pseudomonadota</taxon>
        <taxon>Betaproteobacteria</taxon>
        <taxon>Burkholderiales</taxon>
        <taxon>Burkholderiaceae</taxon>
        <taxon>Burkholderia</taxon>
        <taxon>Burkholderia cepacia complex</taxon>
    </lineage>
</organism>
<protein>
    <submittedName>
        <fullName evidence="3">SDR family oxidoreductase</fullName>
    </submittedName>
</protein>
<dbReference type="Pfam" id="PF13561">
    <property type="entry name" value="adh_short_C2"/>
    <property type="match status" value="1"/>
</dbReference>
<dbReference type="SMART" id="SM00822">
    <property type="entry name" value="PKS_KR"/>
    <property type="match status" value="1"/>
</dbReference>
<feature type="domain" description="Ketoreductase" evidence="2">
    <location>
        <begin position="6"/>
        <end position="142"/>
    </location>
</feature>
<proteinExistence type="inferred from homology"/>
<comment type="caution">
    <text evidence="3">The sequence shown here is derived from an EMBL/GenBank/DDBJ whole genome shotgun (WGS) entry which is preliminary data.</text>
</comment>
<evidence type="ECO:0000259" key="2">
    <source>
        <dbReference type="SMART" id="SM00822"/>
    </source>
</evidence>
<dbReference type="Gene3D" id="3.40.50.720">
    <property type="entry name" value="NAD(P)-binding Rossmann-like Domain"/>
    <property type="match status" value="1"/>
</dbReference>
<comment type="similarity">
    <text evidence="1">Belongs to the short-chain dehydrogenases/reductases (SDR) family.</text>
</comment>
<sequence>MRLKGKTALITGATSGIGLATAELFVREGAQVAITGRDEARLKRARAKLGGAITTIQADVRNSEDMKRMARQVADAFGDDGLDVFFGNAGVAFSTPLLTTDEARFDELLAVNVKGLFFSMQAVTPVLRDGASVILNSAWLNNVGMGGFSALAATKAAVRSFARSWSCELLDRKIRVNAVSPGAVDTPIFELEGATPAQLAETKRQMSLRIPAGRMGEPLEIAQAVLFLASDDSRYMMGAEIVVDGGFAQL</sequence>
<evidence type="ECO:0000256" key="1">
    <source>
        <dbReference type="ARBA" id="ARBA00006484"/>
    </source>
</evidence>
<dbReference type="PRINTS" id="PR00081">
    <property type="entry name" value="GDHRDH"/>
</dbReference>
<accession>A0AA41E4N5</accession>
<dbReference type="CDD" id="cd05233">
    <property type="entry name" value="SDR_c"/>
    <property type="match status" value="1"/>
</dbReference>
<evidence type="ECO:0000313" key="4">
    <source>
        <dbReference type="Proteomes" id="UP000682266"/>
    </source>
</evidence>
<dbReference type="SUPFAM" id="SSF51735">
    <property type="entry name" value="NAD(P)-binding Rossmann-fold domains"/>
    <property type="match status" value="1"/>
</dbReference>
<dbReference type="GO" id="GO:0016616">
    <property type="term" value="F:oxidoreductase activity, acting on the CH-OH group of donors, NAD or NADP as acceptor"/>
    <property type="evidence" value="ECO:0007669"/>
    <property type="project" value="TreeGrafter"/>
</dbReference>
<name>A0AA41E4N5_9BURK</name>
<dbReference type="FunFam" id="3.40.50.720:FF:000084">
    <property type="entry name" value="Short-chain dehydrogenase reductase"/>
    <property type="match status" value="1"/>
</dbReference>
<dbReference type="EMBL" id="JAGSVG010000003">
    <property type="protein sequence ID" value="MBR8128385.1"/>
    <property type="molecule type" value="Genomic_DNA"/>
</dbReference>
<reference evidence="3" key="1">
    <citation type="submission" date="2021-04" db="EMBL/GenBank/DDBJ databases">
        <title>A collection of bacterial strains from the Burkholderia cepacia Research Laboratory and Repository.</title>
        <authorList>
            <person name="Lipuma J."/>
            <person name="Spilker T."/>
        </authorList>
    </citation>
    <scope>NUCLEOTIDE SEQUENCE</scope>
    <source>
        <strain evidence="3">AU36012</strain>
    </source>
</reference>